<evidence type="ECO:0000313" key="3">
    <source>
        <dbReference type="Proteomes" id="UP001549320"/>
    </source>
</evidence>
<keyword evidence="1" id="KW-0472">Membrane</keyword>
<sequence length="32" mass="3519">MHPEPPRRITRLEMATYIVLAIVMLVAGVLAG</sequence>
<dbReference type="EMBL" id="JBEPSH010000006">
    <property type="protein sequence ID" value="MET4578058.1"/>
    <property type="molecule type" value="Genomic_DNA"/>
</dbReference>
<proteinExistence type="predicted"/>
<accession>A0ABV2QAX6</accession>
<name>A0ABV2QAX6_9BURK</name>
<feature type="transmembrane region" description="Helical" evidence="1">
    <location>
        <begin position="12"/>
        <end position="31"/>
    </location>
</feature>
<protein>
    <submittedName>
        <fullName evidence="2">Uncharacterized protein</fullName>
    </submittedName>
</protein>
<evidence type="ECO:0000256" key="1">
    <source>
        <dbReference type="SAM" id="Phobius"/>
    </source>
</evidence>
<comment type="caution">
    <text evidence="2">The sequence shown here is derived from an EMBL/GenBank/DDBJ whole genome shotgun (WGS) entry which is preliminary data.</text>
</comment>
<gene>
    <name evidence="2" type="ORF">ABIE13_003174</name>
</gene>
<reference evidence="2 3" key="1">
    <citation type="submission" date="2024-06" db="EMBL/GenBank/DDBJ databases">
        <title>Sorghum-associated microbial communities from plants grown in Nebraska, USA.</title>
        <authorList>
            <person name="Schachtman D."/>
        </authorList>
    </citation>
    <scope>NUCLEOTIDE SEQUENCE [LARGE SCALE GENOMIC DNA]</scope>
    <source>
        <strain evidence="2 3">2709</strain>
    </source>
</reference>
<keyword evidence="1" id="KW-1133">Transmembrane helix</keyword>
<keyword evidence="1" id="KW-0812">Transmembrane</keyword>
<keyword evidence="3" id="KW-1185">Reference proteome</keyword>
<organism evidence="2 3">
    <name type="scientific">Ottowia thiooxydans</name>
    <dbReference type="NCBI Taxonomy" id="219182"/>
    <lineage>
        <taxon>Bacteria</taxon>
        <taxon>Pseudomonadati</taxon>
        <taxon>Pseudomonadota</taxon>
        <taxon>Betaproteobacteria</taxon>
        <taxon>Burkholderiales</taxon>
        <taxon>Comamonadaceae</taxon>
        <taxon>Ottowia</taxon>
    </lineage>
</organism>
<evidence type="ECO:0000313" key="2">
    <source>
        <dbReference type="EMBL" id="MET4578058.1"/>
    </source>
</evidence>
<dbReference type="Proteomes" id="UP001549320">
    <property type="component" value="Unassembled WGS sequence"/>
</dbReference>